<sequence length="91" mass="9668">MKKLIVLALLTYVTACTNPEDRATGDADSTSFNQSGNEKNLNTASDDPENQSHANNNDTSAMPSTSKQNVNSPTEGTNRSYKAGGDSSNKK</sequence>
<reference evidence="2 3" key="1">
    <citation type="submission" date="2019-07" db="EMBL/GenBank/DDBJ databases">
        <title>Whole genome shotgun sequence of Segetibacter aerophilus NBRC 106135.</title>
        <authorList>
            <person name="Hosoyama A."/>
            <person name="Uohara A."/>
            <person name="Ohji S."/>
            <person name="Ichikawa N."/>
        </authorList>
    </citation>
    <scope>NUCLEOTIDE SEQUENCE [LARGE SCALE GENOMIC DNA]</scope>
    <source>
        <strain evidence="2 3">NBRC 106135</strain>
    </source>
</reference>
<dbReference type="Proteomes" id="UP000321513">
    <property type="component" value="Unassembled WGS sequence"/>
</dbReference>
<feature type="region of interest" description="Disordered" evidence="1">
    <location>
        <begin position="16"/>
        <end position="91"/>
    </location>
</feature>
<dbReference type="EMBL" id="BJYT01000007">
    <property type="protein sequence ID" value="GEO09612.1"/>
    <property type="molecule type" value="Genomic_DNA"/>
</dbReference>
<dbReference type="OrthoDB" id="9894078at2"/>
<keyword evidence="3" id="KW-1185">Reference proteome</keyword>
<evidence type="ECO:0000256" key="1">
    <source>
        <dbReference type="SAM" id="MobiDB-lite"/>
    </source>
</evidence>
<accession>A0A512BCC9</accession>
<comment type="caution">
    <text evidence="2">The sequence shown here is derived from an EMBL/GenBank/DDBJ whole genome shotgun (WGS) entry which is preliminary data.</text>
</comment>
<feature type="compositionally biased region" description="Polar residues" evidence="1">
    <location>
        <begin position="27"/>
        <end position="80"/>
    </location>
</feature>
<dbReference type="AlphaFoldDB" id="A0A512BCC9"/>
<dbReference type="RefSeq" id="WP_147203735.1">
    <property type="nucleotide sequence ID" value="NZ_BJYT01000007.1"/>
</dbReference>
<name>A0A512BCC9_9BACT</name>
<evidence type="ECO:0000313" key="3">
    <source>
        <dbReference type="Proteomes" id="UP000321513"/>
    </source>
</evidence>
<organism evidence="2 3">
    <name type="scientific">Segetibacter aerophilus</name>
    <dbReference type="NCBI Taxonomy" id="670293"/>
    <lineage>
        <taxon>Bacteria</taxon>
        <taxon>Pseudomonadati</taxon>
        <taxon>Bacteroidota</taxon>
        <taxon>Chitinophagia</taxon>
        <taxon>Chitinophagales</taxon>
        <taxon>Chitinophagaceae</taxon>
        <taxon>Segetibacter</taxon>
    </lineage>
</organism>
<proteinExistence type="predicted"/>
<protein>
    <submittedName>
        <fullName evidence="2">Uncharacterized protein</fullName>
    </submittedName>
</protein>
<gene>
    <name evidence="2" type="ORF">SAE01_21080</name>
</gene>
<evidence type="ECO:0000313" key="2">
    <source>
        <dbReference type="EMBL" id="GEO09612.1"/>
    </source>
</evidence>